<organism evidence="1 2">
    <name type="scientific">Paramormyrops kingsleyae</name>
    <dbReference type="NCBI Taxonomy" id="1676925"/>
    <lineage>
        <taxon>Eukaryota</taxon>
        <taxon>Metazoa</taxon>
        <taxon>Chordata</taxon>
        <taxon>Craniata</taxon>
        <taxon>Vertebrata</taxon>
        <taxon>Euteleostomi</taxon>
        <taxon>Actinopterygii</taxon>
        <taxon>Neopterygii</taxon>
        <taxon>Teleostei</taxon>
        <taxon>Osteoglossocephala</taxon>
        <taxon>Osteoglossomorpha</taxon>
        <taxon>Osteoglossiformes</taxon>
        <taxon>Mormyridae</taxon>
        <taxon>Paramormyrops</taxon>
    </lineage>
</organism>
<reference evidence="1" key="2">
    <citation type="submission" date="2025-09" db="UniProtKB">
        <authorList>
            <consortium name="Ensembl"/>
        </authorList>
    </citation>
    <scope>IDENTIFICATION</scope>
</reference>
<evidence type="ECO:0000313" key="2">
    <source>
        <dbReference type="Proteomes" id="UP000261540"/>
    </source>
</evidence>
<sequence>MPRTYKRKTNWGSTPCERAAVNVSVIEKELADHIKKLADQFHGLTLKKCCELAMELANRYNIPVPKNWREKAALKTDVAIPFDDTSDQSFNEEISEPDIIIVKSASKCRSYNYTGLVESLEGNDISARFLRRIRGNSGSEKPTFAFKEKDEASFPLSDVLKKLEMEMICGLFSEVHICENVCKLSYAQDTHV</sequence>
<dbReference type="AlphaFoldDB" id="A0A3B3RFG3"/>
<reference evidence="1" key="1">
    <citation type="submission" date="2025-08" db="UniProtKB">
        <authorList>
            <consortium name="Ensembl"/>
        </authorList>
    </citation>
    <scope>IDENTIFICATION</scope>
</reference>
<dbReference type="GeneTree" id="ENSGT00990000203922"/>
<protein>
    <submittedName>
        <fullName evidence="1">Uncharacterized protein</fullName>
    </submittedName>
</protein>
<name>A0A3B3RFG3_9TELE</name>
<proteinExistence type="predicted"/>
<accession>A0A3B3RFG3</accession>
<keyword evidence="2" id="KW-1185">Reference proteome</keyword>
<dbReference type="Ensembl" id="ENSPKIT00000041657.1">
    <property type="protein sequence ID" value="ENSPKIP00000017149.1"/>
    <property type="gene ID" value="ENSPKIG00000003189.1"/>
</dbReference>
<evidence type="ECO:0000313" key="1">
    <source>
        <dbReference type="Ensembl" id="ENSPKIP00000017149.1"/>
    </source>
</evidence>
<dbReference type="Proteomes" id="UP000261540">
    <property type="component" value="Unplaced"/>
</dbReference>